<evidence type="ECO:0000256" key="1">
    <source>
        <dbReference type="SAM" id="SignalP"/>
    </source>
</evidence>
<dbReference type="EMBL" id="SRMF01000006">
    <property type="protein sequence ID" value="TGG92026.1"/>
    <property type="molecule type" value="Genomic_DNA"/>
</dbReference>
<proteinExistence type="predicted"/>
<dbReference type="Proteomes" id="UP000297475">
    <property type="component" value="Unassembled WGS sequence"/>
</dbReference>
<reference evidence="2 3" key="1">
    <citation type="submission" date="2019-04" db="EMBL/GenBank/DDBJ databases">
        <title>Natronospirillum operosus gen. nov., sp. nov., a haloalkaliphilic satellite isolated from decaying biomass of laboratory culture of cyanobacterium Geitlerinema sp. and proposal of Natronospirillaceae fam. nov. and Saccharospirillaceae fam. nov.</title>
        <authorList>
            <person name="Kevbrin V."/>
            <person name="Boltyanskaya Y."/>
            <person name="Koziaeva V."/>
            <person name="Grouzdev D.S."/>
            <person name="Park M."/>
            <person name="Cho J."/>
        </authorList>
    </citation>
    <scope>NUCLEOTIDE SEQUENCE [LARGE SCALE GENOMIC DNA]</scope>
    <source>
        <strain evidence="2 3">G-116</strain>
    </source>
</reference>
<protein>
    <submittedName>
        <fullName evidence="2">Uncharacterized protein</fullName>
    </submittedName>
</protein>
<keyword evidence="1" id="KW-0732">Signal</keyword>
<comment type="caution">
    <text evidence="2">The sequence shown here is derived from an EMBL/GenBank/DDBJ whole genome shotgun (WGS) entry which is preliminary data.</text>
</comment>
<gene>
    <name evidence="2" type="ORF">E4656_14185</name>
</gene>
<organism evidence="2 3">
    <name type="scientific">Natronospirillum operosum</name>
    <dbReference type="NCBI Taxonomy" id="2759953"/>
    <lineage>
        <taxon>Bacteria</taxon>
        <taxon>Pseudomonadati</taxon>
        <taxon>Pseudomonadota</taxon>
        <taxon>Gammaproteobacteria</taxon>
        <taxon>Oceanospirillales</taxon>
        <taxon>Natronospirillaceae</taxon>
        <taxon>Natronospirillum</taxon>
    </lineage>
</organism>
<sequence>MNRIQLSALAAGIAIASVALTACNDSSSSDDDDNGDDNLSISNKIILPAPSSVDGPDDVVGVYDLSEKTADGGIDEILAIIATSEEPGVDLTYQEFEYGPGGENCYEEEDEYNVNHVEDNSFEIVVEGDDNIGLELFFADNLLNIEFDDEDETFESGPRGPLVQVSPTDITGHLCD</sequence>
<dbReference type="AlphaFoldDB" id="A0A4Z0WBM9"/>
<keyword evidence="3" id="KW-1185">Reference proteome</keyword>
<dbReference type="RefSeq" id="WP_135483955.1">
    <property type="nucleotide sequence ID" value="NZ_SRMF01000006.1"/>
</dbReference>
<evidence type="ECO:0000313" key="2">
    <source>
        <dbReference type="EMBL" id="TGG92026.1"/>
    </source>
</evidence>
<feature type="chain" id="PRO_5021402037" evidence="1">
    <location>
        <begin position="22"/>
        <end position="176"/>
    </location>
</feature>
<feature type="signal peptide" evidence="1">
    <location>
        <begin position="1"/>
        <end position="21"/>
    </location>
</feature>
<evidence type="ECO:0000313" key="3">
    <source>
        <dbReference type="Proteomes" id="UP000297475"/>
    </source>
</evidence>
<name>A0A4Z0WBM9_9GAMM</name>
<accession>A0A4Z0WBM9</accession>
<dbReference type="PROSITE" id="PS51257">
    <property type="entry name" value="PROKAR_LIPOPROTEIN"/>
    <property type="match status" value="1"/>
</dbReference>